<feature type="region of interest" description="Disordered" evidence="2">
    <location>
        <begin position="94"/>
        <end position="123"/>
    </location>
</feature>
<organism evidence="3 4">
    <name type="scientific">Podila minutissima</name>
    <dbReference type="NCBI Taxonomy" id="64525"/>
    <lineage>
        <taxon>Eukaryota</taxon>
        <taxon>Fungi</taxon>
        <taxon>Fungi incertae sedis</taxon>
        <taxon>Mucoromycota</taxon>
        <taxon>Mortierellomycotina</taxon>
        <taxon>Mortierellomycetes</taxon>
        <taxon>Mortierellales</taxon>
        <taxon>Mortierellaceae</taxon>
        <taxon>Podila</taxon>
    </lineage>
</organism>
<evidence type="ECO:0000313" key="4">
    <source>
        <dbReference type="Proteomes" id="UP000696485"/>
    </source>
</evidence>
<dbReference type="Proteomes" id="UP000696485">
    <property type="component" value="Unassembled WGS sequence"/>
</dbReference>
<evidence type="ECO:0000256" key="1">
    <source>
        <dbReference type="SAM" id="Coils"/>
    </source>
</evidence>
<feature type="compositionally biased region" description="Polar residues" evidence="2">
    <location>
        <begin position="94"/>
        <end position="108"/>
    </location>
</feature>
<evidence type="ECO:0000256" key="2">
    <source>
        <dbReference type="SAM" id="MobiDB-lite"/>
    </source>
</evidence>
<feature type="region of interest" description="Disordered" evidence="2">
    <location>
        <begin position="539"/>
        <end position="558"/>
    </location>
</feature>
<feature type="region of interest" description="Disordered" evidence="2">
    <location>
        <begin position="136"/>
        <end position="212"/>
    </location>
</feature>
<comment type="caution">
    <text evidence="3">The sequence shown here is derived from an EMBL/GenBank/DDBJ whole genome shotgun (WGS) entry which is preliminary data.</text>
</comment>
<sequence length="606" mass="66893">MATHTSHDKTSSSEPKSVPARLSAGMMPYFIPAVNNTNSNNNIDDNNNSWRPCDTTTTSEGILDPTLMTPPMSPTDHSFASIESRFTSSFSLDVQSPQTDMTGSSVFGSISSPTSSASLSTDAISPRPISFHWEDYKESEDEDEQDEDDHHCEHTGYSSESNSRQRRPKETSSSPSLEPRPYYQQFEGHHSVARRSQRSSSVSSPSSIPSYSSYFATGEIPEETTYDSFRDGIGLNVADMSEEIAKARTKMSRASRAMKNMDHELEALQLSIDENKNTSATARTALEENFWKLECLAHNLEKDRQDLNKQLQSVGKDCGQAVETVTNWEVRIDWLGKRVDNTSEYVSELVLSEQECMSFVKLIIKQNKQYAMPAISRSTERNIKLLAPPKLKEIAHTPAPPSVPQPIRTPPLPAPYDTPTPRMANVPISWLLDPILPQRPPEILSASAEPIHEDARTSGSPSGKRSTEPADVWRDFSRLTLAFESGQPRTPFSPFHLSGARSKSGSASSTGSLTGIAGVGPSFKTTSTIRRPQLENMTPMPRVLPVSSSAPTGKFPGIKRRGQYLPVHSWLQLQFNKTMTTPGPLGKSTTKKDTGFKSITIFQTTV</sequence>
<feature type="region of interest" description="Disordered" evidence="2">
    <location>
        <begin position="447"/>
        <end position="471"/>
    </location>
</feature>
<feature type="region of interest" description="Disordered" evidence="2">
    <location>
        <begin position="394"/>
        <end position="414"/>
    </location>
</feature>
<feature type="compositionally biased region" description="Low complexity" evidence="2">
    <location>
        <begin position="109"/>
        <end position="120"/>
    </location>
</feature>
<keyword evidence="4" id="KW-1185">Reference proteome</keyword>
<feature type="compositionally biased region" description="Low complexity" evidence="2">
    <location>
        <begin position="498"/>
        <end position="516"/>
    </location>
</feature>
<feature type="coiled-coil region" evidence="1">
    <location>
        <begin position="237"/>
        <end position="317"/>
    </location>
</feature>
<protein>
    <submittedName>
        <fullName evidence="3">Uncharacterized protein</fullName>
    </submittedName>
</protein>
<dbReference type="AlphaFoldDB" id="A0A9P5SNM1"/>
<gene>
    <name evidence="3" type="ORF">BG006_003057</name>
</gene>
<feature type="compositionally biased region" description="Low complexity" evidence="2">
    <location>
        <begin position="198"/>
        <end position="212"/>
    </location>
</feature>
<name>A0A9P5SNM1_9FUNG</name>
<evidence type="ECO:0000313" key="3">
    <source>
        <dbReference type="EMBL" id="KAF9333853.1"/>
    </source>
</evidence>
<dbReference type="EMBL" id="JAAAUY010000179">
    <property type="protein sequence ID" value="KAF9333853.1"/>
    <property type="molecule type" value="Genomic_DNA"/>
</dbReference>
<reference evidence="3" key="1">
    <citation type="journal article" date="2020" name="Fungal Divers.">
        <title>Resolving the Mortierellaceae phylogeny through synthesis of multi-gene phylogenetics and phylogenomics.</title>
        <authorList>
            <person name="Vandepol N."/>
            <person name="Liber J."/>
            <person name="Desiro A."/>
            <person name="Na H."/>
            <person name="Kennedy M."/>
            <person name="Barry K."/>
            <person name="Grigoriev I.V."/>
            <person name="Miller A.N."/>
            <person name="O'Donnell K."/>
            <person name="Stajich J.E."/>
            <person name="Bonito G."/>
        </authorList>
    </citation>
    <scope>NUCLEOTIDE SEQUENCE</scope>
    <source>
        <strain evidence="3">NVP1</strain>
    </source>
</reference>
<feature type="compositionally biased region" description="Acidic residues" evidence="2">
    <location>
        <begin position="137"/>
        <end position="147"/>
    </location>
</feature>
<keyword evidence="1" id="KW-0175">Coiled coil</keyword>
<feature type="region of interest" description="Disordered" evidence="2">
    <location>
        <begin position="485"/>
        <end position="525"/>
    </location>
</feature>
<accession>A0A9P5SNM1</accession>
<proteinExistence type="predicted"/>
<feature type="compositionally biased region" description="Pro residues" evidence="2">
    <location>
        <begin position="398"/>
        <end position="414"/>
    </location>
</feature>